<organism evidence="1 2">
    <name type="scientific">Trichonephila clavata</name>
    <name type="common">Joro spider</name>
    <name type="synonym">Nephila clavata</name>
    <dbReference type="NCBI Taxonomy" id="2740835"/>
    <lineage>
        <taxon>Eukaryota</taxon>
        <taxon>Metazoa</taxon>
        <taxon>Ecdysozoa</taxon>
        <taxon>Arthropoda</taxon>
        <taxon>Chelicerata</taxon>
        <taxon>Arachnida</taxon>
        <taxon>Araneae</taxon>
        <taxon>Araneomorphae</taxon>
        <taxon>Entelegynae</taxon>
        <taxon>Araneoidea</taxon>
        <taxon>Nephilidae</taxon>
        <taxon>Trichonephila</taxon>
    </lineage>
</organism>
<keyword evidence="2" id="KW-1185">Reference proteome</keyword>
<reference evidence="1" key="1">
    <citation type="submission" date="2020-07" db="EMBL/GenBank/DDBJ databases">
        <title>Multicomponent nature underlies the extraordinary mechanical properties of spider dragline silk.</title>
        <authorList>
            <person name="Kono N."/>
            <person name="Nakamura H."/>
            <person name="Mori M."/>
            <person name="Yoshida Y."/>
            <person name="Ohtoshi R."/>
            <person name="Malay A.D."/>
            <person name="Moran D.A.P."/>
            <person name="Tomita M."/>
            <person name="Numata K."/>
            <person name="Arakawa K."/>
        </authorList>
    </citation>
    <scope>NUCLEOTIDE SEQUENCE</scope>
</reference>
<dbReference type="EMBL" id="BMAO01032478">
    <property type="protein sequence ID" value="GFQ82451.1"/>
    <property type="molecule type" value="Genomic_DNA"/>
</dbReference>
<dbReference type="Proteomes" id="UP000887116">
    <property type="component" value="Unassembled WGS sequence"/>
</dbReference>
<name>A0A8X6FKQ1_TRICU</name>
<dbReference type="AlphaFoldDB" id="A0A8X6FKQ1"/>
<proteinExistence type="predicted"/>
<protein>
    <submittedName>
        <fullName evidence="1">Uncharacterized protein</fullName>
    </submittedName>
</protein>
<accession>A0A8X6FKQ1</accession>
<evidence type="ECO:0000313" key="2">
    <source>
        <dbReference type="Proteomes" id="UP000887116"/>
    </source>
</evidence>
<comment type="caution">
    <text evidence="1">The sequence shown here is derived from an EMBL/GenBank/DDBJ whole genome shotgun (WGS) entry which is preliminary data.</text>
</comment>
<evidence type="ECO:0000313" key="1">
    <source>
        <dbReference type="EMBL" id="GFQ82451.1"/>
    </source>
</evidence>
<gene>
    <name evidence="1" type="ORF">TNCT_113501</name>
</gene>
<sequence>MQRISKDEHWKVKNLPKYLTGSYIKFWYDNQLFNITYQENRELLITVFDVTRQEEIQKFHNLKLEDNKNLISFLRKTCPGEETKFRRQFHSGTLDII</sequence>